<dbReference type="EMBL" id="JAATJU010021500">
    <property type="protein sequence ID" value="KAH0513452.1"/>
    <property type="molecule type" value="Genomic_DNA"/>
</dbReference>
<comment type="caution">
    <text evidence="1">The sequence shown here is derived from an EMBL/GenBank/DDBJ whole genome shotgun (WGS) entry which is preliminary data.</text>
</comment>
<name>A0A8J6GNA3_MICOH</name>
<proteinExistence type="predicted"/>
<gene>
    <name evidence="1" type="ORF">LTLLF_138855</name>
</gene>
<dbReference type="Proteomes" id="UP000710432">
    <property type="component" value="Unassembled WGS sequence"/>
</dbReference>
<sequence>METNQRLDGPEDLEAPKTHHFKVKAFKKVKPCGICRQAITREGCVCKDAVLLSAIRPVCHRGPHVAKLLSFPL</sequence>
<organism evidence="1 2">
    <name type="scientific">Microtus ochrogaster</name>
    <name type="common">Prairie vole</name>
    <dbReference type="NCBI Taxonomy" id="79684"/>
    <lineage>
        <taxon>Eukaryota</taxon>
        <taxon>Metazoa</taxon>
        <taxon>Chordata</taxon>
        <taxon>Craniata</taxon>
        <taxon>Vertebrata</taxon>
        <taxon>Euteleostomi</taxon>
        <taxon>Mammalia</taxon>
        <taxon>Eutheria</taxon>
        <taxon>Euarchontoglires</taxon>
        <taxon>Glires</taxon>
        <taxon>Rodentia</taxon>
        <taxon>Myomorpha</taxon>
        <taxon>Muroidea</taxon>
        <taxon>Cricetidae</taxon>
        <taxon>Arvicolinae</taxon>
        <taxon>Microtus</taxon>
    </lineage>
</organism>
<evidence type="ECO:0000313" key="1">
    <source>
        <dbReference type="EMBL" id="KAH0513452.1"/>
    </source>
</evidence>
<dbReference type="AlphaFoldDB" id="A0A8J6GNA3"/>
<protein>
    <submittedName>
        <fullName evidence="1">Uncharacterized protein</fullName>
    </submittedName>
</protein>
<reference evidence="1" key="1">
    <citation type="submission" date="2020-03" db="EMBL/GenBank/DDBJ databases">
        <title>Studies in the Genomics of Life Span.</title>
        <authorList>
            <person name="Glass D."/>
        </authorList>
    </citation>
    <scope>NUCLEOTIDE SEQUENCE</scope>
    <source>
        <strain evidence="1">LTLLF</strain>
        <tissue evidence="1">Muscle</tissue>
    </source>
</reference>
<accession>A0A8J6GNA3</accession>
<evidence type="ECO:0000313" key="2">
    <source>
        <dbReference type="Proteomes" id="UP000710432"/>
    </source>
</evidence>